<gene>
    <name evidence="3" type="ORF">niasHT_034792</name>
</gene>
<accession>A0ABD2ISY5</accession>
<feature type="compositionally biased region" description="Basic and acidic residues" evidence="1">
    <location>
        <begin position="61"/>
        <end position="74"/>
    </location>
</feature>
<feature type="compositionally biased region" description="Basic and acidic residues" evidence="1">
    <location>
        <begin position="86"/>
        <end position="99"/>
    </location>
</feature>
<feature type="signal peptide" evidence="2">
    <location>
        <begin position="1"/>
        <end position="16"/>
    </location>
</feature>
<evidence type="ECO:0000313" key="4">
    <source>
        <dbReference type="Proteomes" id="UP001620626"/>
    </source>
</evidence>
<name>A0ABD2ISY5_9BILA</name>
<dbReference type="EMBL" id="JBICBT010001158">
    <property type="protein sequence ID" value="KAL3080606.1"/>
    <property type="molecule type" value="Genomic_DNA"/>
</dbReference>
<proteinExistence type="predicted"/>
<keyword evidence="2" id="KW-0732">Signal</keyword>
<feature type="region of interest" description="Disordered" evidence="1">
    <location>
        <begin position="175"/>
        <end position="215"/>
    </location>
</feature>
<protein>
    <submittedName>
        <fullName evidence="3">Uncharacterized protein</fullName>
    </submittedName>
</protein>
<dbReference type="AlphaFoldDB" id="A0ABD2ISY5"/>
<keyword evidence="4" id="KW-1185">Reference proteome</keyword>
<evidence type="ECO:0000256" key="2">
    <source>
        <dbReference type="SAM" id="SignalP"/>
    </source>
</evidence>
<organism evidence="3 4">
    <name type="scientific">Heterodera trifolii</name>
    <dbReference type="NCBI Taxonomy" id="157864"/>
    <lineage>
        <taxon>Eukaryota</taxon>
        <taxon>Metazoa</taxon>
        <taxon>Ecdysozoa</taxon>
        <taxon>Nematoda</taxon>
        <taxon>Chromadorea</taxon>
        <taxon>Rhabditida</taxon>
        <taxon>Tylenchina</taxon>
        <taxon>Tylenchomorpha</taxon>
        <taxon>Tylenchoidea</taxon>
        <taxon>Heteroderidae</taxon>
        <taxon>Heteroderinae</taxon>
        <taxon>Heterodera</taxon>
    </lineage>
</organism>
<feature type="chain" id="PRO_5044854630" evidence="2">
    <location>
        <begin position="17"/>
        <end position="261"/>
    </location>
</feature>
<reference evidence="3 4" key="1">
    <citation type="submission" date="2024-10" db="EMBL/GenBank/DDBJ databases">
        <authorList>
            <person name="Kim D."/>
        </authorList>
    </citation>
    <scope>NUCLEOTIDE SEQUENCE [LARGE SCALE GENOMIC DNA]</scope>
    <source>
        <strain evidence="3">BH-2024</strain>
    </source>
</reference>
<feature type="region of interest" description="Disordered" evidence="1">
    <location>
        <begin position="56"/>
        <end position="123"/>
    </location>
</feature>
<evidence type="ECO:0000313" key="3">
    <source>
        <dbReference type="EMBL" id="KAL3080606.1"/>
    </source>
</evidence>
<sequence length="261" mass="28903">MLFSFFLFQFYSVVYSIASKRSPEPWGDTLKSIDDNARDFKWPDRHEKGTWAAVAATGEGSRARAETGANREEGSGMEEEEEEEDSHIVRAEALSEREGGVAVAAANKGQTQKTSDDNNDDHDGAHQQVVVMARGGEDARAKAEASGGPRSVVETRISDNQRGGERLALGSAIILRQGRRRGGGGGGRNRNRQRGNEEQGRGRRPIANDKFHPRPPQYMELNKRQKGIEQVTLNNNVHSMSPVSYPYLLRKQVGRECFCTC</sequence>
<comment type="caution">
    <text evidence="3">The sequence shown here is derived from an EMBL/GenBank/DDBJ whole genome shotgun (WGS) entry which is preliminary data.</text>
</comment>
<dbReference type="Proteomes" id="UP001620626">
    <property type="component" value="Unassembled WGS sequence"/>
</dbReference>
<feature type="region of interest" description="Disordered" evidence="1">
    <location>
        <begin position="135"/>
        <end position="159"/>
    </location>
</feature>
<feature type="compositionally biased region" description="Basic and acidic residues" evidence="1">
    <location>
        <begin position="194"/>
        <end position="212"/>
    </location>
</feature>
<feature type="compositionally biased region" description="Acidic residues" evidence="1">
    <location>
        <begin position="75"/>
        <end position="85"/>
    </location>
</feature>
<evidence type="ECO:0000256" key="1">
    <source>
        <dbReference type="SAM" id="MobiDB-lite"/>
    </source>
</evidence>